<dbReference type="EMBL" id="CACRXK020025394">
    <property type="protein sequence ID" value="CAB4039445.1"/>
    <property type="molecule type" value="Genomic_DNA"/>
</dbReference>
<evidence type="ECO:0000313" key="1">
    <source>
        <dbReference type="EMBL" id="CAB4039445.1"/>
    </source>
</evidence>
<dbReference type="PANTHER" id="PTHR35354:SF1">
    <property type="entry name" value="RGD1561648"/>
    <property type="match status" value="1"/>
</dbReference>
<dbReference type="OrthoDB" id="5974298at2759"/>
<protein>
    <submittedName>
        <fullName evidence="1">Uncharacterized protein</fullName>
    </submittedName>
</protein>
<sequence>MFRETELLSSRMTRLQSKKYSVVRDLILASISCPELSKTSSVIETPDISEAAEILLTGRHRKKKNKKEKSSHDIELENLSSELVRHQVALLHELFIIAYQAVWFPSDDKTLNISWMVKIVESSTTVHRYLQAFVEQVMEIITRAENNFLTSDDTTLLYRLLSVLKTILQQSSKLRRHIHDFYTEEFRYYVKPQTISSSLSPDCPLTPSTLKLVDDVIGLVTDTPLKNRRPPR</sequence>
<proteinExistence type="predicted"/>
<keyword evidence="2" id="KW-1185">Reference proteome</keyword>
<dbReference type="AlphaFoldDB" id="A0A6S7K247"/>
<name>A0A6S7K247_PARCT</name>
<dbReference type="PANTHER" id="PTHR35354">
    <property type="entry name" value="RGD1561648"/>
    <property type="match status" value="1"/>
</dbReference>
<gene>
    <name evidence="1" type="ORF">PACLA_8A036900</name>
</gene>
<accession>A0A6S7K247</accession>
<evidence type="ECO:0000313" key="2">
    <source>
        <dbReference type="Proteomes" id="UP001152795"/>
    </source>
</evidence>
<reference evidence="1" key="1">
    <citation type="submission" date="2020-04" db="EMBL/GenBank/DDBJ databases">
        <authorList>
            <person name="Alioto T."/>
            <person name="Alioto T."/>
            <person name="Gomez Garrido J."/>
        </authorList>
    </citation>
    <scope>NUCLEOTIDE SEQUENCE</scope>
    <source>
        <strain evidence="1">A484AB</strain>
    </source>
</reference>
<organism evidence="1 2">
    <name type="scientific">Paramuricea clavata</name>
    <name type="common">Red gorgonian</name>
    <name type="synonym">Violescent sea-whip</name>
    <dbReference type="NCBI Taxonomy" id="317549"/>
    <lineage>
        <taxon>Eukaryota</taxon>
        <taxon>Metazoa</taxon>
        <taxon>Cnidaria</taxon>
        <taxon>Anthozoa</taxon>
        <taxon>Octocorallia</taxon>
        <taxon>Malacalcyonacea</taxon>
        <taxon>Plexauridae</taxon>
        <taxon>Paramuricea</taxon>
    </lineage>
</organism>
<dbReference type="Proteomes" id="UP001152795">
    <property type="component" value="Unassembled WGS sequence"/>
</dbReference>
<comment type="caution">
    <text evidence="1">The sequence shown here is derived from an EMBL/GenBank/DDBJ whole genome shotgun (WGS) entry which is preliminary data.</text>
</comment>
<dbReference type="Pfam" id="PF15087">
    <property type="entry name" value="DUF4551"/>
    <property type="match status" value="1"/>
</dbReference>
<dbReference type="InterPro" id="IPR027878">
    <property type="entry name" value="DUF4551"/>
</dbReference>